<organism evidence="3 4">
    <name type="scientific">Nocardia uniformis</name>
    <dbReference type="NCBI Taxonomy" id="53432"/>
    <lineage>
        <taxon>Bacteria</taxon>
        <taxon>Bacillati</taxon>
        <taxon>Actinomycetota</taxon>
        <taxon>Actinomycetes</taxon>
        <taxon>Mycobacteriales</taxon>
        <taxon>Nocardiaceae</taxon>
        <taxon>Nocardia</taxon>
    </lineage>
</organism>
<accession>A0A849BWG3</accession>
<feature type="transmembrane region" description="Helical" evidence="2">
    <location>
        <begin position="108"/>
        <end position="133"/>
    </location>
</feature>
<reference evidence="3 4" key="1">
    <citation type="submission" date="2020-05" db="EMBL/GenBank/DDBJ databases">
        <title>MicrobeNet Type strains.</title>
        <authorList>
            <person name="Nicholson A.C."/>
        </authorList>
    </citation>
    <scope>NUCLEOTIDE SEQUENCE [LARGE SCALE GENOMIC DNA]</scope>
    <source>
        <strain evidence="3 4">JCM 3224</strain>
    </source>
</reference>
<gene>
    <name evidence="3" type="ORF">HLB23_06215</name>
</gene>
<feature type="transmembrane region" description="Helical" evidence="2">
    <location>
        <begin position="75"/>
        <end position="96"/>
    </location>
</feature>
<sequence length="284" mass="31524">MGLIVLYANTHFQQGRALQGMFGVVTGLSALMVAVGLVPALRVRREKLPSRIRVTTLSDGSVGLRIGVRPQWKPLMVTCLSLFAGMFLLRAILSALNASSASDPVMSGLNVLGVVISIFVVAAVTYTLAYMFFGRRPYFLAITETKVVHAAGKSTSALHWDEIDKIEPVLYANTHMVRVTSARRVGIDVTTYDDRHRLTSAIDVIPVRLDIDPPLLLALLRFYSRYPELRNELTSDAVVDRMRRADFRTPKTLRRDNSQDKSSDQSPRRFRSARGLDTSAVTDS</sequence>
<keyword evidence="2" id="KW-0812">Transmembrane</keyword>
<proteinExistence type="predicted"/>
<comment type="caution">
    <text evidence="3">The sequence shown here is derived from an EMBL/GenBank/DDBJ whole genome shotgun (WGS) entry which is preliminary data.</text>
</comment>
<dbReference type="AlphaFoldDB" id="A0A849BWG3"/>
<protein>
    <submittedName>
        <fullName evidence="3">Uncharacterized protein</fullName>
    </submittedName>
</protein>
<evidence type="ECO:0000313" key="3">
    <source>
        <dbReference type="EMBL" id="NNH69468.1"/>
    </source>
</evidence>
<feature type="compositionally biased region" description="Basic and acidic residues" evidence="1">
    <location>
        <begin position="249"/>
        <end position="267"/>
    </location>
</feature>
<keyword evidence="2" id="KW-0472">Membrane</keyword>
<keyword evidence="2" id="KW-1133">Transmembrane helix</keyword>
<dbReference type="Proteomes" id="UP000586827">
    <property type="component" value="Unassembled WGS sequence"/>
</dbReference>
<evidence type="ECO:0000256" key="1">
    <source>
        <dbReference type="SAM" id="MobiDB-lite"/>
    </source>
</evidence>
<evidence type="ECO:0000313" key="4">
    <source>
        <dbReference type="Proteomes" id="UP000586827"/>
    </source>
</evidence>
<feature type="transmembrane region" description="Helical" evidence="2">
    <location>
        <begin position="20"/>
        <end position="41"/>
    </location>
</feature>
<name>A0A849BWG3_9NOCA</name>
<keyword evidence="4" id="KW-1185">Reference proteome</keyword>
<dbReference type="EMBL" id="JABELX010000002">
    <property type="protein sequence ID" value="NNH69468.1"/>
    <property type="molecule type" value="Genomic_DNA"/>
</dbReference>
<evidence type="ECO:0000256" key="2">
    <source>
        <dbReference type="SAM" id="Phobius"/>
    </source>
</evidence>
<feature type="region of interest" description="Disordered" evidence="1">
    <location>
        <begin position="249"/>
        <end position="284"/>
    </location>
</feature>